<reference evidence="2 3" key="1">
    <citation type="journal article" date="2018" name="New Phytol.">
        <title>Phylogenomics of Endogonaceae and evolution of mycorrhizas within Mucoromycota.</title>
        <authorList>
            <person name="Chang Y."/>
            <person name="Desiro A."/>
            <person name="Na H."/>
            <person name="Sandor L."/>
            <person name="Lipzen A."/>
            <person name="Clum A."/>
            <person name="Barry K."/>
            <person name="Grigoriev I.V."/>
            <person name="Martin F.M."/>
            <person name="Stajich J.E."/>
            <person name="Smith M.E."/>
            <person name="Bonito G."/>
            <person name="Spatafora J.W."/>
        </authorList>
    </citation>
    <scope>NUCLEOTIDE SEQUENCE [LARGE SCALE GENOMIC DNA]</scope>
    <source>
        <strain evidence="2 3">AD002</strain>
    </source>
</reference>
<evidence type="ECO:0000313" key="3">
    <source>
        <dbReference type="Proteomes" id="UP000274822"/>
    </source>
</evidence>
<feature type="region of interest" description="Disordered" evidence="1">
    <location>
        <begin position="80"/>
        <end position="103"/>
    </location>
</feature>
<name>A0A433Q4B7_9FUNG</name>
<proteinExistence type="predicted"/>
<organism evidence="2 3">
    <name type="scientific">Jimgerdemannia flammicorona</name>
    <dbReference type="NCBI Taxonomy" id="994334"/>
    <lineage>
        <taxon>Eukaryota</taxon>
        <taxon>Fungi</taxon>
        <taxon>Fungi incertae sedis</taxon>
        <taxon>Mucoromycota</taxon>
        <taxon>Mucoromycotina</taxon>
        <taxon>Endogonomycetes</taxon>
        <taxon>Endogonales</taxon>
        <taxon>Endogonaceae</taxon>
        <taxon>Jimgerdemannia</taxon>
    </lineage>
</organism>
<protein>
    <submittedName>
        <fullName evidence="2">Uncharacterized protein</fullName>
    </submittedName>
</protein>
<feature type="region of interest" description="Disordered" evidence="1">
    <location>
        <begin position="19"/>
        <end position="57"/>
    </location>
</feature>
<feature type="non-terminal residue" evidence="2">
    <location>
        <position position="1"/>
    </location>
</feature>
<keyword evidence="3" id="KW-1185">Reference proteome</keyword>
<evidence type="ECO:0000313" key="2">
    <source>
        <dbReference type="EMBL" id="RUS24663.1"/>
    </source>
</evidence>
<evidence type="ECO:0000256" key="1">
    <source>
        <dbReference type="SAM" id="MobiDB-lite"/>
    </source>
</evidence>
<sequence>HTPYHSHHTSLHTTLHSTLFAPQHPPTTRPSSSMEFLEGPNPSVIHNCPKKASGRKSDVDDYIPPSWLRGYHALLNSLDSKRKRDPNAPAKIPKIISDYKSNPKPPPPLDFSLSKKLLEELAQILTKDLAKFIQKNCGRAVRLTDGFNLILGEGTYQKPLERKRLDPKYLDCSIYRYTIEQVVQIGYMDGWHLSEAVVGCDTGRVIIDYRAAWWILADKFADLLEKREWPFGKCLGLGTYENEEEVLAWFTVDDFRALKILRCDRCRFIVLIYTSSSPKQGKPSAYRMGARVGNTLHSLKKKRDPNALVKISEYKCNSKPLPPLDFSMSKKLLEELAQIPTQDLAKFVQKNCGRAVRLTDGFNLILGEGTYREPLERKRLDPKYLDCGRELLQC</sequence>
<dbReference type="EMBL" id="RBNJ01015319">
    <property type="protein sequence ID" value="RUS24663.1"/>
    <property type="molecule type" value="Genomic_DNA"/>
</dbReference>
<gene>
    <name evidence="2" type="ORF">BC938DRAFT_473263</name>
</gene>
<dbReference type="AlphaFoldDB" id="A0A433Q4B7"/>
<accession>A0A433Q4B7</accession>
<comment type="caution">
    <text evidence="2">The sequence shown here is derived from an EMBL/GenBank/DDBJ whole genome shotgun (WGS) entry which is preliminary data.</text>
</comment>
<dbReference type="Proteomes" id="UP000274822">
    <property type="component" value="Unassembled WGS sequence"/>
</dbReference>